<dbReference type="AlphaFoldDB" id="A0A4D6N5E2"/>
<feature type="region of interest" description="Disordered" evidence="1">
    <location>
        <begin position="1"/>
        <end position="38"/>
    </location>
</feature>
<keyword evidence="3" id="KW-1185">Reference proteome</keyword>
<protein>
    <submittedName>
        <fullName evidence="2">Uncharacterized protein</fullName>
    </submittedName>
</protein>
<evidence type="ECO:0000256" key="1">
    <source>
        <dbReference type="SAM" id="MobiDB-lite"/>
    </source>
</evidence>
<name>A0A4D6N5E2_VIGUN</name>
<evidence type="ECO:0000313" key="2">
    <source>
        <dbReference type="EMBL" id="QCE08518.1"/>
    </source>
</evidence>
<reference evidence="2 3" key="1">
    <citation type="submission" date="2019-04" db="EMBL/GenBank/DDBJ databases">
        <title>An improved genome assembly and genetic linkage map for asparagus bean, Vigna unguiculata ssp. sesquipedialis.</title>
        <authorList>
            <person name="Xia Q."/>
            <person name="Zhang R."/>
            <person name="Dong Y."/>
        </authorList>
    </citation>
    <scope>NUCLEOTIDE SEQUENCE [LARGE SCALE GENOMIC DNA]</scope>
    <source>
        <tissue evidence="2">Leaf</tissue>
    </source>
</reference>
<sequence length="137" mass="14097">MKRQLHKGANEGLALAVPTSDDPHSVEGPLEVVDPTREDPKLVLQNVFVTRPPDADGAGDVGGGDPLAVGGVTRHRDRVGMLTVYGDLERVLEVADDYGSAGAVQNVVGFGVAGDEDAAAALRGGCAGVGLQKCRHC</sequence>
<proteinExistence type="predicted"/>
<accession>A0A4D6N5E2</accession>
<dbReference type="EMBL" id="CP039353">
    <property type="protein sequence ID" value="QCE08518.1"/>
    <property type="molecule type" value="Genomic_DNA"/>
</dbReference>
<dbReference type="Proteomes" id="UP000501690">
    <property type="component" value="Linkage Group LG9"/>
</dbReference>
<gene>
    <name evidence="2" type="ORF">DEO72_LG9g3547</name>
</gene>
<organism evidence="2 3">
    <name type="scientific">Vigna unguiculata</name>
    <name type="common">Cowpea</name>
    <dbReference type="NCBI Taxonomy" id="3917"/>
    <lineage>
        <taxon>Eukaryota</taxon>
        <taxon>Viridiplantae</taxon>
        <taxon>Streptophyta</taxon>
        <taxon>Embryophyta</taxon>
        <taxon>Tracheophyta</taxon>
        <taxon>Spermatophyta</taxon>
        <taxon>Magnoliopsida</taxon>
        <taxon>eudicotyledons</taxon>
        <taxon>Gunneridae</taxon>
        <taxon>Pentapetalae</taxon>
        <taxon>rosids</taxon>
        <taxon>fabids</taxon>
        <taxon>Fabales</taxon>
        <taxon>Fabaceae</taxon>
        <taxon>Papilionoideae</taxon>
        <taxon>50 kb inversion clade</taxon>
        <taxon>NPAAA clade</taxon>
        <taxon>indigoferoid/millettioid clade</taxon>
        <taxon>Phaseoleae</taxon>
        <taxon>Vigna</taxon>
    </lineage>
</organism>
<evidence type="ECO:0000313" key="3">
    <source>
        <dbReference type="Proteomes" id="UP000501690"/>
    </source>
</evidence>